<evidence type="ECO:0000256" key="2">
    <source>
        <dbReference type="ARBA" id="ARBA00023125"/>
    </source>
</evidence>
<dbReference type="AlphaFoldDB" id="A0A518JRM0"/>
<dbReference type="Pfam" id="PF00392">
    <property type="entry name" value="GntR"/>
    <property type="match status" value="1"/>
</dbReference>
<keyword evidence="2" id="KW-0238">DNA-binding</keyword>
<evidence type="ECO:0000313" key="6">
    <source>
        <dbReference type="Proteomes" id="UP000315082"/>
    </source>
</evidence>
<gene>
    <name evidence="5" type="primary">ytrA_1</name>
    <name evidence="5" type="ORF">Poly24_18750</name>
</gene>
<dbReference type="InterPro" id="IPR036388">
    <property type="entry name" value="WH-like_DNA-bd_sf"/>
</dbReference>
<dbReference type="InterPro" id="IPR036390">
    <property type="entry name" value="WH_DNA-bd_sf"/>
</dbReference>
<evidence type="ECO:0000256" key="3">
    <source>
        <dbReference type="ARBA" id="ARBA00023163"/>
    </source>
</evidence>
<name>A0A518JRM0_9BACT</name>
<accession>A0A518JRM0</accession>
<evidence type="ECO:0000256" key="1">
    <source>
        <dbReference type="ARBA" id="ARBA00023015"/>
    </source>
</evidence>
<keyword evidence="3" id="KW-0804">Transcription</keyword>
<dbReference type="PROSITE" id="PS50949">
    <property type="entry name" value="HTH_GNTR"/>
    <property type="match status" value="1"/>
</dbReference>
<dbReference type="GO" id="GO:0003677">
    <property type="term" value="F:DNA binding"/>
    <property type="evidence" value="ECO:0007669"/>
    <property type="project" value="UniProtKB-KW"/>
</dbReference>
<evidence type="ECO:0000313" key="5">
    <source>
        <dbReference type="EMBL" id="QDV68167.1"/>
    </source>
</evidence>
<dbReference type="InterPro" id="IPR000524">
    <property type="entry name" value="Tscrpt_reg_HTH_GntR"/>
</dbReference>
<dbReference type="KEGG" id="rcf:Poly24_18750"/>
<keyword evidence="1" id="KW-0805">Transcription regulation</keyword>
<dbReference type="PANTHER" id="PTHR38445">
    <property type="entry name" value="HTH-TYPE TRANSCRIPTIONAL REPRESSOR YTRA"/>
    <property type="match status" value="1"/>
</dbReference>
<keyword evidence="6" id="KW-1185">Reference proteome</keyword>
<dbReference type="CDD" id="cd07377">
    <property type="entry name" value="WHTH_GntR"/>
    <property type="match status" value="1"/>
</dbReference>
<sequence>MNQYDAHATGPNILLDIFSHIAVLCERYTNTVVRRSRNPMLITVEPASGEAIYAQIVRQIKFAIADQTLRPGQLLPSVRQLSQQVTVNPNTVARAYQQLQADGIIETLRGQGVVVCKGALQACRKQRKQIVAQRIEGVLTEALHGGLSVQEIDQIVQQKLKSLDGNVATIGSSSDAVP</sequence>
<organism evidence="5 6">
    <name type="scientific">Rosistilla carotiformis</name>
    <dbReference type="NCBI Taxonomy" id="2528017"/>
    <lineage>
        <taxon>Bacteria</taxon>
        <taxon>Pseudomonadati</taxon>
        <taxon>Planctomycetota</taxon>
        <taxon>Planctomycetia</taxon>
        <taxon>Pirellulales</taxon>
        <taxon>Pirellulaceae</taxon>
        <taxon>Rosistilla</taxon>
    </lineage>
</organism>
<proteinExistence type="predicted"/>
<dbReference type="GO" id="GO:0003700">
    <property type="term" value="F:DNA-binding transcription factor activity"/>
    <property type="evidence" value="ECO:0007669"/>
    <property type="project" value="InterPro"/>
</dbReference>
<evidence type="ECO:0000259" key="4">
    <source>
        <dbReference type="PROSITE" id="PS50949"/>
    </source>
</evidence>
<feature type="domain" description="HTH gntR-type" evidence="4">
    <location>
        <begin position="50"/>
        <end position="118"/>
    </location>
</feature>
<dbReference type="Gene3D" id="1.10.10.10">
    <property type="entry name" value="Winged helix-like DNA-binding domain superfamily/Winged helix DNA-binding domain"/>
    <property type="match status" value="1"/>
</dbReference>
<dbReference type="PANTHER" id="PTHR38445:SF7">
    <property type="entry name" value="GNTR-FAMILY TRANSCRIPTIONAL REGULATOR"/>
    <property type="match status" value="1"/>
</dbReference>
<dbReference type="SUPFAM" id="SSF46785">
    <property type="entry name" value="Winged helix' DNA-binding domain"/>
    <property type="match status" value="1"/>
</dbReference>
<reference evidence="5 6" key="1">
    <citation type="submission" date="2019-02" db="EMBL/GenBank/DDBJ databases">
        <title>Deep-cultivation of Planctomycetes and their phenomic and genomic characterization uncovers novel biology.</title>
        <authorList>
            <person name="Wiegand S."/>
            <person name="Jogler M."/>
            <person name="Boedeker C."/>
            <person name="Pinto D."/>
            <person name="Vollmers J."/>
            <person name="Rivas-Marin E."/>
            <person name="Kohn T."/>
            <person name="Peeters S.H."/>
            <person name="Heuer A."/>
            <person name="Rast P."/>
            <person name="Oberbeckmann S."/>
            <person name="Bunk B."/>
            <person name="Jeske O."/>
            <person name="Meyerdierks A."/>
            <person name="Storesund J.E."/>
            <person name="Kallscheuer N."/>
            <person name="Luecker S."/>
            <person name="Lage O.M."/>
            <person name="Pohl T."/>
            <person name="Merkel B.J."/>
            <person name="Hornburger P."/>
            <person name="Mueller R.-W."/>
            <person name="Bruemmer F."/>
            <person name="Labrenz M."/>
            <person name="Spormann A.M."/>
            <person name="Op den Camp H."/>
            <person name="Overmann J."/>
            <person name="Amann R."/>
            <person name="Jetten M.S.M."/>
            <person name="Mascher T."/>
            <person name="Medema M.H."/>
            <person name="Devos D.P."/>
            <person name="Kaster A.-K."/>
            <person name="Ovreas L."/>
            <person name="Rohde M."/>
            <person name="Galperin M.Y."/>
            <person name="Jogler C."/>
        </authorList>
    </citation>
    <scope>NUCLEOTIDE SEQUENCE [LARGE SCALE GENOMIC DNA]</scope>
    <source>
        <strain evidence="5 6">Poly24</strain>
    </source>
</reference>
<dbReference type="SMART" id="SM00345">
    <property type="entry name" value="HTH_GNTR"/>
    <property type="match status" value="1"/>
</dbReference>
<protein>
    <submittedName>
        <fullName evidence="5">HTH-type transcriptional repressor YtrA</fullName>
    </submittedName>
</protein>
<dbReference type="EMBL" id="CP036348">
    <property type="protein sequence ID" value="QDV68167.1"/>
    <property type="molecule type" value="Genomic_DNA"/>
</dbReference>
<dbReference type="Proteomes" id="UP000315082">
    <property type="component" value="Chromosome"/>
</dbReference>